<keyword evidence="1" id="KW-0479">Metal-binding</keyword>
<sequence length="105" mass="11802">MSRLAQTPRLKAHGTIVLKKLGQFLILLDNPPKLIAELLRQGANHRSRGLAPENFQALQHDLNELFVKICGPEFDIEAWDAVLTLVMTGIEEGLRQAKDKDAKYL</sequence>
<organism evidence="3 4">
    <name type="scientific">Ramazzottius varieornatus</name>
    <name type="common">Water bear</name>
    <name type="synonym">Tardigrade</name>
    <dbReference type="NCBI Taxonomy" id="947166"/>
    <lineage>
        <taxon>Eukaryota</taxon>
        <taxon>Metazoa</taxon>
        <taxon>Ecdysozoa</taxon>
        <taxon>Tardigrada</taxon>
        <taxon>Eutardigrada</taxon>
        <taxon>Parachela</taxon>
        <taxon>Hypsibioidea</taxon>
        <taxon>Ramazzottiidae</taxon>
        <taxon>Ramazzottius</taxon>
    </lineage>
</organism>
<dbReference type="InterPro" id="IPR000971">
    <property type="entry name" value="Globin"/>
</dbReference>
<keyword evidence="1" id="KW-0813">Transport</keyword>
<comment type="caution">
    <text evidence="3">The sequence shown here is derived from an EMBL/GenBank/DDBJ whole genome shotgun (WGS) entry which is preliminary data.</text>
</comment>
<dbReference type="GO" id="GO:0019825">
    <property type="term" value="F:oxygen binding"/>
    <property type="evidence" value="ECO:0007669"/>
    <property type="project" value="InterPro"/>
</dbReference>
<evidence type="ECO:0000256" key="1">
    <source>
        <dbReference type="RuleBase" id="RU000356"/>
    </source>
</evidence>
<comment type="similarity">
    <text evidence="1">Belongs to the globin family.</text>
</comment>
<dbReference type="Gene3D" id="1.10.490.10">
    <property type="entry name" value="Globins"/>
    <property type="match status" value="1"/>
</dbReference>
<dbReference type="InterPro" id="IPR009050">
    <property type="entry name" value="Globin-like_sf"/>
</dbReference>
<dbReference type="InterPro" id="IPR012292">
    <property type="entry name" value="Globin/Proto"/>
</dbReference>
<accession>A0A1D1VZX0</accession>
<gene>
    <name evidence="3" type="primary">RvY_15539-1</name>
    <name evidence="3" type="synonym">RvY_15539.1</name>
    <name evidence="3" type="ORF">RvY_15539</name>
</gene>
<dbReference type="GO" id="GO:0020037">
    <property type="term" value="F:heme binding"/>
    <property type="evidence" value="ECO:0007669"/>
    <property type="project" value="InterPro"/>
</dbReference>
<keyword evidence="4" id="KW-1185">Reference proteome</keyword>
<dbReference type="Pfam" id="PF00042">
    <property type="entry name" value="Globin"/>
    <property type="match status" value="1"/>
</dbReference>
<dbReference type="OrthoDB" id="436496at2759"/>
<evidence type="ECO:0000259" key="2">
    <source>
        <dbReference type="PROSITE" id="PS01033"/>
    </source>
</evidence>
<dbReference type="GO" id="GO:0005344">
    <property type="term" value="F:oxygen carrier activity"/>
    <property type="evidence" value="ECO:0007669"/>
    <property type="project" value="UniProtKB-KW"/>
</dbReference>
<dbReference type="InterPro" id="IPR044399">
    <property type="entry name" value="Mb-like_M"/>
</dbReference>
<proteinExistence type="inferred from homology"/>
<evidence type="ECO:0000313" key="4">
    <source>
        <dbReference type="Proteomes" id="UP000186922"/>
    </source>
</evidence>
<dbReference type="Proteomes" id="UP000186922">
    <property type="component" value="Unassembled WGS sequence"/>
</dbReference>
<dbReference type="AlphaFoldDB" id="A0A1D1VZX0"/>
<dbReference type="PROSITE" id="PS01033">
    <property type="entry name" value="GLOBIN"/>
    <property type="match status" value="1"/>
</dbReference>
<reference evidence="3 4" key="1">
    <citation type="journal article" date="2016" name="Nat. Commun.">
        <title>Extremotolerant tardigrade genome and improved radiotolerance of human cultured cells by tardigrade-unique protein.</title>
        <authorList>
            <person name="Hashimoto T."/>
            <person name="Horikawa D.D."/>
            <person name="Saito Y."/>
            <person name="Kuwahara H."/>
            <person name="Kozuka-Hata H."/>
            <person name="Shin-I T."/>
            <person name="Minakuchi Y."/>
            <person name="Ohishi K."/>
            <person name="Motoyama A."/>
            <person name="Aizu T."/>
            <person name="Enomoto A."/>
            <person name="Kondo K."/>
            <person name="Tanaka S."/>
            <person name="Hara Y."/>
            <person name="Koshikawa S."/>
            <person name="Sagara H."/>
            <person name="Miura T."/>
            <person name="Yokobori S."/>
            <person name="Miyagawa K."/>
            <person name="Suzuki Y."/>
            <person name="Kubo T."/>
            <person name="Oyama M."/>
            <person name="Kohara Y."/>
            <person name="Fujiyama A."/>
            <person name="Arakawa K."/>
            <person name="Katayama T."/>
            <person name="Toyoda A."/>
            <person name="Kunieda T."/>
        </authorList>
    </citation>
    <scope>NUCLEOTIDE SEQUENCE [LARGE SCALE GENOMIC DNA]</scope>
    <source>
        <strain evidence="3 4">YOKOZUNA-1</strain>
    </source>
</reference>
<keyword evidence="1" id="KW-0408">Iron</keyword>
<feature type="domain" description="Globin" evidence="2">
    <location>
        <begin position="1"/>
        <end position="95"/>
    </location>
</feature>
<keyword evidence="1" id="KW-0561">Oxygen transport</keyword>
<protein>
    <recommendedName>
        <fullName evidence="2">Globin domain-containing protein</fullName>
    </recommendedName>
</protein>
<dbReference type="CDD" id="cd01040">
    <property type="entry name" value="Mb-like"/>
    <property type="match status" value="1"/>
</dbReference>
<dbReference type="EMBL" id="BDGG01000012">
    <property type="protein sequence ID" value="GAV05398.1"/>
    <property type="molecule type" value="Genomic_DNA"/>
</dbReference>
<name>A0A1D1VZX0_RAMVA</name>
<keyword evidence="1" id="KW-0349">Heme</keyword>
<dbReference type="SUPFAM" id="SSF46458">
    <property type="entry name" value="Globin-like"/>
    <property type="match status" value="1"/>
</dbReference>
<evidence type="ECO:0000313" key="3">
    <source>
        <dbReference type="EMBL" id="GAV05398.1"/>
    </source>
</evidence>